<proteinExistence type="predicted"/>
<dbReference type="Proteomes" id="UP001066276">
    <property type="component" value="Chromosome 4_1"/>
</dbReference>
<dbReference type="PANTHER" id="PTHR10161:SF14">
    <property type="entry name" value="TARTRATE-RESISTANT ACID PHOSPHATASE TYPE 5"/>
    <property type="match status" value="1"/>
</dbReference>
<sequence>MAIADHNWRLRRDLCLVWLKYVVHHITDFMSREESWERSSQAWAPGIVCTTVAEHEGVTHTGSGSYDEPGRTPIGAMETGVCLLVVLLAVLPGTSSFPASAGKPSLRFLALGDWGGLPIAPYHTAREMLTAREMGKAVATLGADFILGLGDNFYYSGVQDVDDKRFQNTFELVFRADSLKDVPWYLIAGNHDHNGNVSAQIAYTNVSKRWNFPDYYYDLKFTVPGTNVSVAILMIDTVTLCGNSDDFQSQQPEKPLSEEAANQQLEWLKTKMSESKDDYLLVAGHYPVWSVAEHGPTHCLLKHLRPLLRKYNATAYFCGHDHNLQYIQDDVGIGYVLSGAGNFMEHSLKHESKVPEGFLRFYYAQGSSMGGFVFVEITPDEMEVTYIMAGGKSLFHTTLPRRQRFH</sequence>
<evidence type="ECO:0000259" key="12">
    <source>
        <dbReference type="Pfam" id="PF00149"/>
    </source>
</evidence>
<evidence type="ECO:0000256" key="5">
    <source>
        <dbReference type="ARBA" id="ARBA00022729"/>
    </source>
</evidence>
<protein>
    <recommendedName>
        <fullName evidence="4">Tartrate-resistant acid phosphatase type 5</fullName>
        <ecNumber evidence="3">3.1.3.2</ecNumber>
    </recommendedName>
    <alternativeName>
        <fullName evidence="11">Tartrate-resistant acid ATPase</fullName>
    </alternativeName>
    <alternativeName>
        <fullName evidence="10">Type 5 acid phosphatase</fullName>
    </alternativeName>
</protein>
<evidence type="ECO:0000256" key="7">
    <source>
        <dbReference type="ARBA" id="ARBA00023004"/>
    </source>
</evidence>
<evidence type="ECO:0000256" key="1">
    <source>
        <dbReference type="ARBA" id="ARBA00000032"/>
    </source>
</evidence>
<dbReference type="InterPro" id="IPR024927">
    <property type="entry name" value="Acid_PPase"/>
</dbReference>
<dbReference type="AlphaFoldDB" id="A0AAV7T7V0"/>
<evidence type="ECO:0000256" key="8">
    <source>
        <dbReference type="ARBA" id="ARBA00023157"/>
    </source>
</evidence>
<keyword evidence="6" id="KW-0378">Hydrolase</keyword>
<keyword evidence="14" id="KW-1185">Reference proteome</keyword>
<dbReference type="InterPro" id="IPR051558">
    <property type="entry name" value="Metallophosphoesterase_PAP"/>
</dbReference>
<evidence type="ECO:0000313" key="14">
    <source>
        <dbReference type="Proteomes" id="UP001066276"/>
    </source>
</evidence>
<evidence type="ECO:0000313" key="13">
    <source>
        <dbReference type="EMBL" id="KAJ1172356.1"/>
    </source>
</evidence>
<dbReference type="EC" id="3.1.3.2" evidence="3"/>
<evidence type="ECO:0000256" key="3">
    <source>
        <dbReference type="ARBA" id="ARBA00012646"/>
    </source>
</evidence>
<name>A0AAV7T7V0_PLEWA</name>
<accession>A0AAV7T7V0</accession>
<dbReference type="InterPro" id="IPR029052">
    <property type="entry name" value="Metallo-depent_PP-like"/>
</dbReference>
<dbReference type="PANTHER" id="PTHR10161">
    <property type="entry name" value="TARTRATE-RESISTANT ACID PHOSPHATASE TYPE 5"/>
    <property type="match status" value="1"/>
</dbReference>
<keyword evidence="9" id="KW-0325">Glycoprotein</keyword>
<evidence type="ECO:0000256" key="11">
    <source>
        <dbReference type="ARBA" id="ARBA00031589"/>
    </source>
</evidence>
<dbReference type="CDD" id="cd07378">
    <property type="entry name" value="MPP_ACP5"/>
    <property type="match status" value="1"/>
</dbReference>
<dbReference type="GO" id="GO:0045453">
    <property type="term" value="P:bone resorption"/>
    <property type="evidence" value="ECO:0007669"/>
    <property type="project" value="TreeGrafter"/>
</dbReference>
<organism evidence="13 14">
    <name type="scientific">Pleurodeles waltl</name>
    <name type="common">Iberian ribbed newt</name>
    <dbReference type="NCBI Taxonomy" id="8319"/>
    <lineage>
        <taxon>Eukaryota</taxon>
        <taxon>Metazoa</taxon>
        <taxon>Chordata</taxon>
        <taxon>Craniata</taxon>
        <taxon>Vertebrata</taxon>
        <taxon>Euteleostomi</taxon>
        <taxon>Amphibia</taxon>
        <taxon>Batrachia</taxon>
        <taxon>Caudata</taxon>
        <taxon>Salamandroidea</taxon>
        <taxon>Salamandridae</taxon>
        <taxon>Pleurodelinae</taxon>
        <taxon>Pleurodeles</taxon>
    </lineage>
</organism>
<keyword evidence="5" id="KW-0732">Signal</keyword>
<comment type="catalytic activity">
    <reaction evidence="1">
        <text>a phosphate monoester + H2O = an alcohol + phosphate</text>
        <dbReference type="Rhea" id="RHEA:15017"/>
        <dbReference type="ChEBI" id="CHEBI:15377"/>
        <dbReference type="ChEBI" id="CHEBI:30879"/>
        <dbReference type="ChEBI" id="CHEBI:43474"/>
        <dbReference type="ChEBI" id="CHEBI:67140"/>
        <dbReference type="EC" id="3.1.3.2"/>
    </reaction>
</comment>
<evidence type="ECO:0000256" key="4">
    <source>
        <dbReference type="ARBA" id="ARBA00015822"/>
    </source>
</evidence>
<dbReference type="SUPFAM" id="SSF56300">
    <property type="entry name" value="Metallo-dependent phosphatases"/>
    <property type="match status" value="1"/>
</dbReference>
<dbReference type="Gene3D" id="3.60.21.10">
    <property type="match status" value="1"/>
</dbReference>
<keyword evidence="7" id="KW-0408">Iron</keyword>
<evidence type="ECO:0000256" key="9">
    <source>
        <dbReference type="ARBA" id="ARBA00023180"/>
    </source>
</evidence>
<gene>
    <name evidence="13" type="ORF">NDU88_004203</name>
</gene>
<keyword evidence="8" id="KW-1015">Disulfide bond</keyword>
<dbReference type="EMBL" id="JANPWB010000007">
    <property type="protein sequence ID" value="KAJ1172356.1"/>
    <property type="molecule type" value="Genomic_DNA"/>
</dbReference>
<comment type="cofactor">
    <cofactor evidence="2">
        <name>Fe cation</name>
        <dbReference type="ChEBI" id="CHEBI:24875"/>
    </cofactor>
</comment>
<feature type="domain" description="Calcineurin-like phosphoesterase" evidence="12">
    <location>
        <begin position="106"/>
        <end position="323"/>
    </location>
</feature>
<reference evidence="13" key="1">
    <citation type="journal article" date="2022" name="bioRxiv">
        <title>Sequencing and chromosome-scale assembly of the giantPleurodeles waltlgenome.</title>
        <authorList>
            <person name="Brown T."/>
            <person name="Elewa A."/>
            <person name="Iarovenko S."/>
            <person name="Subramanian E."/>
            <person name="Araus A.J."/>
            <person name="Petzold A."/>
            <person name="Susuki M."/>
            <person name="Suzuki K.-i.T."/>
            <person name="Hayashi T."/>
            <person name="Toyoda A."/>
            <person name="Oliveira C."/>
            <person name="Osipova E."/>
            <person name="Leigh N.D."/>
            <person name="Simon A."/>
            <person name="Yun M.H."/>
        </authorList>
    </citation>
    <scope>NUCLEOTIDE SEQUENCE</scope>
    <source>
        <strain evidence="13">20211129_DDA</strain>
        <tissue evidence="13">Liver</tissue>
    </source>
</reference>
<evidence type="ECO:0000256" key="10">
    <source>
        <dbReference type="ARBA" id="ARBA00029999"/>
    </source>
</evidence>
<evidence type="ECO:0000256" key="6">
    <source>
        <dbReference type="ARBA" id="ARBA00022801"/>
    </source>
</evidence>
<dbReference type="Pfam" id="PF00149">
    <property type="entry name" value="Metallophos"/>
    <property type="match status" value="1"/>
</dbReference>
<dbReference type="GO" id="GO:0003993">
    <property type="term" value="F:acid phosphatase activity"/>
    <property type="evidence" value="ECO:0007669"/>
    <property type="project" value="UniProtKB-EC"/>
</dbReference>
<comment type="caution">
    <text evidence="13">The sequence shown here is derived from an EMBL/GenBank/DDBJ whole genome shotgun (WGS) entry which is preliminary data.</text>
</comment>
<dbReference type="InterPro" id="IPR004843">
    <property type="entry name" value="Calcineurin-like_PHP"/>
</dbReference>
<dbReference type="FunFam" id="3.60.21.10:FF:000033">
    <property type="entry name" value="Tartrate-resistant acid phosphatase type 5"/>
    <property type="match status" value="1"/>
</dbReference>
<evidence type="ECO:0000256" key="2">
    <source>
        <dbReference type="ARBA" id="ARBA00001962"/>
    </source>
</evidence>